<protein>
    <submittedName>
        <fullName evidence="1">Uncharacterized protein</fullName>
    </submittedName>
</protein>
<dbReference type="AlphaFoldDB" id="A0A182ITT4"/>
<organism evidence="1">
    <name type="scientific">Anopheles atroparvus</name>
    <name type="common">European mosquito</name>
    <dbReference type="NCBI Taxonomy" id="41427"/>
    <lineage>
        <taxon>Eukaryota</taxon>
        <taxon>Metazoa</taxon>
        <taxon>Ecdysozoa</taxon>
        <taxon>Arthropoda</taxon>
        <taxon>Hexapoda</taxon>
        <taxon>Insecta</taxon>
        <taxon>Pterygota</taxon>
        <taxon>Neoptera</taxon>
        <taxon>Endopterygota</taxon>
        <taxon>Diptera</taxon>
        <taxon>Nematocera</taxon>
        <taxon>Culicoidea</taxon>
        <taxon>Culicidae</taxon>
        <taxon>Anophelinae</taxon>
        <taxon>Anopheles</taxon>
    </lineage>
</organism>
<dbReference type="EnsemblMetazoa" id="AATE005357-RA">
    <property type="protein sequence ID" value="AATE005357-PA.1"/>
    <property type="gene ID" value="AATE005357"/>
</dbReference>
<reference evidence="1" key="1">
    <citation type="submission" date="2022-08" db="UniProtKB">
        <authorList>
            <consortium name="EnsemblMetazoa"/>
        </authorList>
    </citation>
    <scope>IDENTIFICATION</scope>
    <source>
        <strain evidence="1">EBRO</strain>
    </source>
</reference>
<proteinExistence type="predicted"/>
<dbReference type="VEuPathDB" id="VectorBase:AATE005357"/>
<sequence length="164" mass="18130">MLLRTYAMQAVSSPKMCTCGFRMVVLIALLLLPSTFSKLNLWKSMPSIRLPSASGSNEVRCGSHIFVYVSKSPLLIASISCSVILMISCRRALQSSSSTVVLDESVDSFTCEPSPFFAIMLLLEKLRVASIVVRMAPFSLRRALNFFKQSTVSCRCTTEATRSR</sequence>
<accession>A0A182ITT4</accession>
<evidence type="ECO:0000313" key="1">
    <source>
        <dbReference type="EnsemblMetazoa" id="AATE005357-PA.1"/>
    </source>
</evidence>
<name>A0A182ITT4_ANOAO</name>